<evidence type="ECO:0000259" key="2">
    <source>
        <dbReference type="PROSITE" id="PS51733"/>
    </source>
</evidence>
<keyword evidence="4" id="KW-1185">Reference proteome</keyword>
<organism evidence="3 4">
    <name type="scientific">Candidatus Rickettsiella viridis</name>
    <dbReference type="NCBI Taxonomy" id="676208"/>
    <lineage>
        <taxon>Bacteria</taxon>
        <taxon>Pseudomonadati</taxon>
        <taxon>Pseudomonadota</taxon>
        <taxon>Gammaproteobacteria</taxon>
        <taxon>Legionellales</taxon>
        <taxon>Coxiellaceae</taxon>
        <taxon>Rickettsiella</taxon>
    </lineage>
</organism>
<dbReference type="SUPFAM" id="SSF50037">
    <property type="entry name" value="C-terminal domain of transcriptional repressors"/>
    <property type="match status" value="1"/>
</dbReference>
<dbReference type="RefSeq" id="WP_126322091.1">
    <property type="nucleotide sequence ID" value="NZ_AP018005.1"/>
</dbReference>
<dbReference type="Pfam" id="PF03099">
    <property type="entry name" value="BPL_LplA_LipB"/>
    <property type="match status" value="1"/>
</dbReference>
<dbReference type="Proteomes" id="UP000282483">
    <property type="component" value="Chromosome"/>
</dbReference>
<dbReference type="InterPro" id="IPR045864">
    <property type="entry name" value="aa-tRNA-synth_II/BPL/LPL"/>
</dbReference>
<dbReference type="AlphaFoldDB" id="A0A2Z5USZ6"/>
<dbReference type="OrthoDB" id="9807064at2"/>
<dbReference type="PROSITE" id="PS51733">
    <property type="entry name" value="BPL_LPL_CATALYTIC"/>
    <property type="match status" value="1"/>
</dbReference>
<dbReference type="EMBL" id="AP018005">
    <property type="protein sequence ID" value="BBB14558.1"/>
    <property type="molecule type" value="Genomic_DNA"/>
</dbReference>
<proteinExistence type="predicted"/>
<dbReference type="GO" id="GO:0005737">
    <property type="term" value="C:cytoplasm"/>
    <property type="evidence" value="ECO:0007669"/>
    <property type="project" value="TreeGrafter"/>
</dbReference>
<dbReference type="InterPro" id="IPR004143">
    <property type="entry name" value="BPL_LPL_catalytic"/>
</dbReference>
<dbReference type="InterPro" id="IPR004408">
    <property type="entry name" value="Biotin_CoA_COase_ligase"/>
</dbReference>
<dbReference type="PANTHER" id="PTHR12835">
    <property type="entry name" value="BIOTIN PROTEIN LIGASE"/>
    <property type="match status" value="1"/>
</dbReference>
<feature type="domain" description="BPL/LPL catalytic" evidence="2">
    <location>
        <begin position="62"/>
        <end position="273"/>
    </location>
</feature>
<dbReference type="GO" id="GO:0004077">
    <property type="term" value="F:biotin--[biotin carboxyl-carrier protein] ligase activity"/>
    <property type="evidence" value="ECO:0007669"/>
    <property type="project" value="InterPro"/>
</dbReference>
<name>A0A2Z5USZ6_9COXI</name>
<dbReference type="KEGG" id="rvi:RVIR1_00160"/>
<reference evidence="3 4" key="1">
    <citation type="submission" date="2017-03" db="EMBL/GenBank/DDBJ databases">
        <title>The genome sequence of Candidatus Rickettsiella viridis.</title>
        <authorList>
            <person name="Nikoh N."/>
            <person name="Tsuchida T."/>
            <person name="Yamaguchi K."/>
            <person name="Maeda T."/>
            <person name="Shigenobu S."/>
            <person name="Fukatsu T."/>
        </authorList>
    </citation>
    <scope>NUCLEOTIDE SEQUENCE [LARGE SCALE GENOMIC DNA]</scope>
    <source>
        <strain evidence="3 4">Ap-RA04</strain>
    </source>
</reference>
<dbReference type="Gene3D" id="2.30.30.100">
    <property type="match status" value="1"/>
</dbReference>
<dbReference type="Gene3D" id="3.30.930.10">
    <property type="entry name" value="Bira Bifunctional Protein, Domain 2"/>
    <property type="match status" value="1"/>
</dbReference>
<dbReference type="CDD" id="cd16442">
    <property type="entry name" value="BPL"/>
    <property type="match status" value="1"/>
</dbReference>
<keyword evidence="1 3" id="KW-0436">Ligase</keyword>
<dbReference type="InterPro" id="IPR008988">
    <property type="entry name" value="Transcriptional_repressor_C"/>
</dbReference>
<accession>A0A2Z5USZ6</accession>
<dbReference type="SUPFAM" id="SSF55681">
    <property type="entry name" value="Class II aaRS and biotin synthetases"/>
    <property type="match status" value="1"/>
</dbReference>
<evidence type="ECO:0000256" key="1">
    <source>
        <dbReference type="ARBA" id="ARBA00022598"/>
    </source>
</evidence>
<sequence length="329" mass="36750">MSLLKSTLNLFSDGKFHSEKEISHFLGLPRCIIPDTLQQLLEPSIHFEKIEDKGYRIPGGLELLNEKLIFNELGHANSLLKHLEILNEINSTNTYLLEKKATSKTMAVFAEQQTAGRGQFNRSWLSPGFGKNIALSILYQLPNKPDQLKGLSLVIGIAIVHALQEYGLKEIKLKWPNDIVHHTKKLAGVLIEIKNSSKPGFSSIVIGIGLNLYNPTTSPEAIKQTITDIHSIQKLAPQRNRLAGLLLKNCLITLSEFQIKGFSAFIESWHQLDSLKDKPIRIETAKELQEGIARGVNSQGQLCIDIDGEVHCFSSGEVRILHNYCPENC</sequence>
<dbReference type="NCBIfam" id="TIGR00121">
    <property type="entry name" value="birA_ligase"/>
    <property type="match status" value="1"/>
</dbReference>
<evidence type="ECO:0000313" key="4">
    <source>
        <dbReference type="Proteomes" id="UP000282483"/>
    </source>
</evidence>
<gene>
    <name evidence="3" type="primary">birA</name>
    <name evidence="3" type="ORF">RVIR1_00160</name>
</gene>
<protein>
    <submittedName>
        <fullName evidence="3">Biotin/acetyl-CoA-carboxylase ligase</fullName>
    </submittedName>
</protein>
<evidence type="ECO:0000313" key="3">
    <source>
        <dbReference type="EMBL" id="BBB14558.1"/>
    </source>
</evidence>
<dbReference type="PANTHER" id="PTHR12835:SF5">
    <property type="entry name" value="BIOTIN--PROTEIN LIGASE"/>
    <property type="match status" value="1"/>
</dbReference>